<dbReference type="EMBL" id="CYGV01001623">
    <property type="protein sequence ID" value="CUA76108.1"/>
    <property type="molecule type" value="Genomic_DNA"/>
</dbReference>
<reference evidence="1 2" key="1">
    <citation type="submission" date="2015-07" db="EMBL/GenBank/DDBJ databases">
        <authorList>
            <person name="Noorani M."/>
        </authorList>
    </citation>
    <scope>NUCLEOTIDE SEQUENCE [LARGE SCALE GENOMIC DNA]</scope>
    <source>
        <strain evidence="1">BBA 69670</strain>
    </source>
</reference>
<name>A0A0K6GBW2_9AGAM</name>
<dbReference type="AlphaFoldDB" id="A0A0K6GBW2"/>
<protein>
    <submittedName>
        <fullName evidence="1">Uncharacterized protein</fullName>
    </submittedName>
</protein>
<organism evidence="1 2">
    <name type="scientific">Rhizoctonia solani</name>
    <dbReference type="NCBI Taxonomy" id="456999"/>
    <lineage>
        <taxon>Eukaryota</taxon>
        <taxon>Fungi</taxon>
        <taxon>Dikarya</taxon>
        <taxon>Basidiomycota</taxon>
        <taxon>Agaricomycotina</taxon>
        <taxon>Agaricomycetes</taxon>
        <taxon>Cantharellales</taxon>
        <taxon>Ceratobasidiaceae</taxon>
        <taxon>Rhizoctonia</taxon>
    </lineage>
</organism>
<dbReference type="Proteomes" id="UP000044841">
    <property type="component" value="Unassembled WGS sequence"/>
</dbReference>
<sequence>MSQKPRDLSTLTDLLRSVEFHTRPLNNIPHNPSGPVLLSFVLPRQFITLKRNRSAADIREFGSGMVGERGIIDCVMFEARRVRLSEVL</sequence>
<evidence type="ECO:0000313" key="2">
    <source>
        <dbReference type="Proteomes" id="UP000044841"/>
    </source>
</evidence>
<gene>
    <name evidence="1" type="ORF">RSOLAG22IIIB_06101</name>
</gene>
<evidence type="ECO:0000313" key="1">
    <source>
        <dbReference type="EMBL" id="CUA76108.1"/>
    </source>
</evidence>
<keyword evidence="2" id="KW-1185">Reference proteome</keyword>
<accession>A0A0K6GBW2</accession>
<proteinExistence type="predicted"/>